<protein>
    <submittedName>
        <fullName evidence="2">Uncharacterized protein</fullName>
    </submittedName>
</protein>
<keyword evidence="1" id="KW-0732">Signal</keyword>
<dbReference type="OrthoDB" id="825489at2"/>
<keyword evidence="3" id="KW-1185">Reference proteome</keyword>
<accession>A0A286F7N4</accession>
<dbReference type="EMBL" id="OCNH01000001">
    <property type="protein sequence ID" value="SOD79225.1"/>
    <property type="molecule type" value="Genomic_DNA"/>
</dbReference>
<dbReference type="RefSeq" id="WP_097124540.1">
    <property type="nucleotide sequence ID" value="NZ_OCNH01000001.1"/>
</dbReference>
<feature type="signal peptide" evidence="1">
    <location>
        <begin position="1"/>
        <end position="21"/>
    </location>
</feature>
<evidence type="ECO:0000313" key="2">
    <source>
        <dbReference type="EMBL" id="SOD79225.1"/>
    </source>
</evidence>
<name>A0A286F7N4_9BACT</name>
<proteinExistence type="predicted"/>
<dbReference type="AlphaFoldDB" id="A0A286F7N4"/>
<feature type="chain" id="PRO_5013329927" evidence="1">
    <location>
        <begin position="22"/>
        <end position="128"/>
    </location>
</feature>
<organism evidence="2 3">
    <name type="scientific">Spirosoma fluviale</name>
    <dbReference type="NCBI Taxonomy" id="1597977"/>
    <lineage>
        <taxon>Bacteria</taxon>
        <taxon>Pseudomonadati</taxon>
        <taxon>Bacteroidota</taxon>
        <taxon>Cytophagia</taxon>
        <taxon>Cytophagales</taxon>
        <taxon>Cytophagaceae</taxon>
        <taxon>Spirosoma</taxon>
    </lineage>
</organism>
<evidence type="ECO:0000313" key="3">
    <source>
        <dbReference type="Proteomes" id="UP000219452"/>
    </source>
</evidence>
<evidence type="ECO:0000256" key="1">
    <source>
        <dbReference type="SAM" id="SignalP"/>
    </source>
</evidence>
<gene>
    <name evidence="2" type="ORF">SAMN06269250_0864</name>
</gene>
<sequence>MKSIVALLLAGLMLGSSLLPGFSIDQSAKWVELVQHYEQHRQTDAHLGFMDFLAMHYGANSEHQKHPNHSHQNLPTVGHSVPAFSSNAVRLHFSSVVGAILSNKADFFRKADLYSFLAVFSLINPPRA</sequence>
<dbReference type="Proteomes" id="UP000219452">
    <property type="component" value="Unassembled WGS sequence"/>
</dbReference>
<reference evidence="3" key="1">
    <citation type="submission" date="2017-09" db="EMBL/GenBank/DDBJ databases">
        <authorList>
            <person name="Varghese N."/>
            <person name="Submissions S."/>
        </authorList>
    </citation>
    <scope>NUCLEOTIDE SEQUENCE [LARGE SCALE GENOMIC DNA]</scope>
    <source>
        <strain evidence="3">DSM 29961</strain>
    </source>
</reference>